<organism evidence="2 3">
    <name type="scientific">Trichonephila clavipes</name>
    <name type="common">Golden silk orbweaver</name>
    <name type="synonym">Nephila clavipes</name>
    <dbReference type="NCBI Taxonomy" id="2585209"/>
    <lineage>
        <taxon>Eukaryota</taxon>
        <taxon>Metazoa</taxon>
        <taxon>Ecdysozoa</taxon>
        <taxon>Arthropoda</taxon>
        <taxon>Chelicerata</taxon>
        <taxon>Arachnida</taxon>
        <taxon>Araneae</taxon>
        <taxon>Araneomorphae</taxon>
        <taxon>Entelegynae</taxon>
        <taxon>Araneoidea</taxon>
        <taxon>Nephilidae</taxon>
        <taxon>Trichonephila</taxon>
    </lineage>
</organism>
<dbReference type="InterPro" id="IPR036397">
    <property type="entry name" value="RNaseH_sf"/>
</dbReference>
<dbReference type="GO" id="GO:0003676">
    <property type="term" value="F:nucleic acid binding"/>
    <property type="evidence" value="ECO:0007669"/>
    <property type="project" value="InterPro"/>
</dbReference>
<dbReference type="Gene3D" id="3.30.420.10">
    <property type="entry name" value="Ribonuclease H-like superfamily/Ribonuclease H"/>
    <property type="match status" value="1"/>
</dbReference>
<proteinExistence type="predicted"/>
<evidence type="ECO:0000313" key="3">
    <source>
        <dbReference type="Proteomes" id="UP000887159"/>
    </source>
</evidence>
<feature type="domain" description="Tc1-like transposase DDE" evidence="1">
    <location>
        <begin position="37"/>
        <end position="177"/>
    </location>
</feature>
<dbReference type="AlphaFoldDB" id="A0A8X6S590"/>
<dbReference type="Pfam" id="PF13358">
    <property type="entry name" value="DDE_3"/>
    <property type="match status" value="1"/>
</dbReference>
<keyword evidence="3" id="KW-1185">Reference proteome</keyword>
<dbReference type="Proteomes" id="UP000887159">
    <property type="component" value="Unassembled WGS sequence"/>
</dbReference>
<reference evidence="2" key="1">
    <citation type="submission" date="2020-08" db="EMBL/GenBank/DDBJ databases">
        <title>Multicomponent nature underlies the extraordinary mechanical properties of spider dragline silk.</title>
        <authorList>
            <person name="Kono N."/>
            <person name="Nakamura H."/>
            <person name="Mori M."/>
            <person name="Yoshida Y."/>
            <person name="Ohtoshi R."/>
            <person name="Malay A.D."/>
            <person name="Moran D.A.P."/>
            <person name="Tomita M."/>
            <person name="Numata K."/>
            <person name="Arakawa K."/>
        </authorList>
    </citation>
    <scope>NUCLEOTIDE SEQUENCE</scope>
</reference>
<name>A0A8X6S590_TRICX</name>
<evidence type="ECO:0000259" key="1">
    <source>
        <dbReference type="Pfam" id="PF13358"/>
    </source>
</evidence>
<comment type="caution">
    <text evidence="2">The sequence shown here is derived from an EMBL/GenBank/DDBJ whole genome shotgun (WGS) entry which is preliminary data.</text>
</comment>
<gene>
    <name evidence="2" type="primary">TCB2_244</name>
    <name evidence="2" type="ORF">TNCV_981221</name>
</gene>
<sequence>MLVGLSDVFHIPQLTVAVTWSREHALWTPKQWSCAMFSEESRFSSQSDSRRTLMWRAPGTRYHQENTNERNRYGGAGWPVWGQIILGSRTDLHVQSVTMTGHIYRDVILDQHVRLFRGAMGAYFLFMNDNARPHRENIVDECLQSEYITCMDWPAYSPDFHPIEHVWDMLCRRLVARQPPSTCLLELQGHCLMIGVKFL</sequence>
<protein>
    <submittedName>
        <fullName evidence="2">Transposable element Tcb2 transposase</fullName>
    </submittedName>
</protein>
<dbReference type="InterPro" id="IPR038717">
    <property type="entry name" value="Tc1-like_DDE_dom"/>
</dbReference>
<evidence type="ECO:0000313" key="2">
    <source>
        <dbReference type="EMBL" id="GFY03117.1"/>
    </source>
</evidence>
<dbReference type="EMBL" id="BMAU01021234">
    <property type="protein sequence ID" value="GFY03117.1"/>
    <property type="molecule type" value="Genomic_DNA"/>
</dbReference>
<accession>A0A8X6S590</accession>